<gene>
    <name evidence="2" type="ORF">JOB18_031153</name>
</gene>
<keyword evidence="3" id="KW-1185">Reference proteome</keyword>
<organism evidence="2 3">
    <name type="scientific">Solea senegalensis</name>
    <name type="common">Senegalese sole</name>
    <dbReference type="NCBI Taxonomy" id="28829"/>
    <lineage>
        <taxon>Eukaryota</taxon>
        <taxon>Metazoa</taxon>
        <taxon>Chordata</taxon>
        <taxon>Craniata</taxon>
        <taxon>Vertebrata</taxon>
        <taxon>Euteleostomi</taxon>
        <taxon>Actinopterygii</taxon>
        <taxon>Neopterygii</taxon>
        <taxon>Teleostei</taxon>
        <taxon>Neoteleostei</taxon>
        <taxon>Acanthomorphata</taxon>
        <taxon>Carangaria</taxon>
        <taxon>Pleuronectiformes</taxon>
        <taxon>Pleuronectoidei</taxon>
        <taxon>Soleidae</taxon>
        <taxon>Solea</taxon>
    </lineage>
</organism>
<evidence type="ECO:0000313" key="2">
    <source>
        <dbReference type="EMBL" id="KAG7514344.1"/>
    </source>
</evidence>
<comment type="caution">
    <text evidence="2">The sequence shown here is derived from an EMBL/GenBank/DDBJ whole genome shotgun (WGS) entry which is preliminary data.</text>
</comment>
<name>A0AAV6S9Y9_SOLSE</name>
<evidence type="ECO:0000313" key="3">
    <source>
        <dbReference type="Proteomes" id="UP000693946"/>
    </source>
</evidence>
<dbReference type="Proteomes" id="UP000693946">
    <property type="component" value="Linkage Group LG14"/>
</dbReference>
<dbReference type="AlphaFoldDB" id="A0AAV6S9Y9"/>
<feature type="region of interest" description="Disordered" evidence="1">
    <location>
        <begin position="29"/>
        <end position="50"/>
    </location>
</feature>
<dbReference type="EMBL" id="JAGKHQ010000006">
    <property type="protein sequence ID" value="KAG7514344.1"/>
    <property type="molecule type" value="Genomic_DNA"/>
</dbReference>
<reference evidence="2 3" key="1">
    <citation type="journal article" date="2021" name="Sci. Rep.">
        <title>Chromosome anchoring in Senegalese sole (Solea senegalensis) reveals sex-associated markers and genome rearrangements in flatfish.</title>
        <authorList>
            <person name="Guerrero-Cozar I."/>
            <person name="Gomez-Garrido J."/>
            <person name="Berbel C."/>
            <person name="Martinez-Blanch J.F."/>
            <person name="Alioto T."/>
            <person name="Claros M.G."/>
            <person name="Gagnaire P.A."/>
            <person name="Manchado M."/>
        </authorList>
    </citation>
    <scope>NUCLEOTIDE SEQUENCE [LARGE SCALE GENOMIC DNA]</scope>
    <source>
        <strain evidence="2">Sse05_10M</strain>
    </source>
</reference>
<sequence length="108" mass="11838">MSVSKAGVGNPALFYHVFPTDVDFLKGKKEGEESEKKKKNKQQQQQTVTNIEGKTNVAAQELAFSLVLCEEQKETESAASPQPFLKIISSPPSVFVIAVHINCRFAAV</sequence>
<evidence type="ECO:0000256" key="1">
    <source>
        <dbReference type="SAM" id="MobiDB-lite"/>
    </source>
</evidence>
<protein>
    <submittedName>
        <fullName evidence="2">Uncharacterized protein</fullName>
    </submittedName>
</protein>
<proteinExistence type="predicted"/>
<accession>A0AAV6S9Y9</accession>